<protein>
    <submittedName>
        <fullName evidence="2">Uncharacterized protein</fullName>
    </submittedName>
</protein>
<comment type="caution">
    <text evidence="2">The sequence shown here is derived from an EMBL/GenBank/DDBJ whole genome shotgun (WGS) entry which is preliminary data.</text>
</comment>
<dbReference type="RefSeq" id="WP_252464531.1">
    <property type="nucleotide sequence ID" value="NZ_JALBWM010000007.1"/>
</dbReference>
<keyword evidence="1" id="KW-1133">Transmembrane helix</keyword>
<proteinExistence type="predicted"/>
<reference evidence="2" key="1">
    <citation type="journal article" date="2022" name="Arch. Microbiol.">
        <title>Microbulbifer okhotskensis sp. nov., isolated from a deep bottom sediment of the Okhotsk Sea.</title>
        <authorList>
            <person name="Romanenko L."/>
            <person name="Kurilenko V."/>
            <person name="Otstavnykh N."/>
            <person name="Velansky P."/>
            <person name="Isaeva M."/>
            <person name="Mikhailov V."/>
        </authorList>
    </citation>
    <scope>NUCLEOTIDE SEQUENCE</scope>
    <source>
        <strain evidence="2">OS29</strain>
    </source>
</reference>
<sequence length="107" mass="12004">MQLHSKSSNGFDYGGACYQFETRSPPTKLSQTAGKGSDDLPSVAITCRHHLPPVIDNPPVTVRIKKNRQSSKNVYTVKIYTLAYILFHIFMVEFLAKNQTSATQEEI</sequence>
<gene>
    <name evidence="2" type="ORF">MO867_03155</name>
</gene>
<feature type="transmembrane region" description="Helical" evidence="1">
    <location>
        <begin position="75"/>
        <end position="96"/>
    </location>
</feature>
<organism evidence="2 3">
    <name type="scientific">Microbulbifer okhotskensis</name>
    <dbReference type="NCBI Taxonomy" id="2926617"/>
    <lineage>
        <taxon>Bacteria</taxon>
        <taxon>Pseudomonadati</taxon>
        <taxon>Pseudomonadota</taxon>
        <taxon>Gammaproteobacteria</taxon>
        <taxon>Cellvibrionales</taxon>
        <taxon>Microbulbiferaceae</taxon>
        <taxon>Microbulbifer</taxon>
    </lineage>
</organism>
<keyword evidence="1" id="KW-0812">Transmembrane</keyword>
<name>A0A9X2J591_9GAMM</name>
<dbReference type="Proteomes" id="UP001139028">
    <property type="component" value="Unassembled WGS sequence"/>
</dbReference>
<keyword evidence="1" id="KW-0472">Membrane</keyword>
<evidence type="ECO:0000313" key="3">
    <source>
        <dbReference type="Proteomes" id="UP001139028"/>
    </source>
</evidence>
<evidence type="ECO:0000256" key="1">
    <source>
        <dbReference type="SAM" id="Phobius"/>
    </source>
</evidence>
<evidence type="ECO:0000313" key="2">
    <source>
        <dbReference type="EMBL" id="MCO1333330.1"/>
    </source>
</evidence>
<accession>A0A9X2J591</accession>
<dbReference type="EMBL" id="JALBWM010000007">
    <property type="protein sequence ID" value="MCO1333330.1"/>
    <property type="molecule type" value="Genomic_DNA"/>
</dbReference>
<keyword evidence="3" id="KW-1185">Reference proteome</keyword>
<dbReference type="AlphaFoldDB" id="A0A9X2J591"/>